<dbReference type="RefSeq" id="WP_245948365.1">
    <property type="nucleotide sequence ID" value="NZ_QQAY01000002.1"/>
</dbReference>
<dbReference type="PROSITE" id="PS51257">
    <property type="entry name" value="PROKAR_LIPOPROTEIN"/>
    <property type="match status" value="1"/>
</dbReference>
<accession>A0A370GSR7</accession>
<keyword evidence="3" id="KW-1185">Reference proteome</keyword>
<dbReference type="EMBL" id="QQAY01000002">
    <property type="protein sequence ID" value="RDI45564.1"/>
    <property type="molecule type" value="Genomic_DNA"/>
</dbReference>
<protein>
    <recommendedName>
        <fullName evidence="4">Lipoprotein</fullName>
    </recommendedName>
</protein>
<evidence type="ECO:0008006" key="4">
    <source>
        <dbReference type="Google" id="ProtNLM"/>
    </source>
</evidence>
<evidence type="ECO:0000256" key="1">
    <source>
        <dbReference type="SAM" id="SignalP"/>
    </source>
</evidence>
<reference evidence="2 3" key="1">
    <citation type="submission" date="2018-07" db="EMBL/GenBank/DDBJ databases">
        <title>Genomic Encyclopedia of Type Strains, Phase IV (KMG-IV): sequencing the most valuable type-strain genomes for metagenomic binning, comparative biology and taxonomic classification.</title>
        <authorList>
            <person name="Goeker M."/>
        </authorList>
    </citation>
    <scope>NUCLEOTIDE SEQUENCE [LARGE SCALE GENOMIC DNA]</scope>
    <source>
        <strain evidence="2 3">DSM 25281</strain>
    </source>
</reference>
<organism evidence="2 3">
    <name type="scientific">Falsibacillus pallidus</name>
    <dbReference type="NCBI Taxonomy" id="493781"/>
    <lineage>
        <taxon>Bacteria</taxon>
        <taxon>Bacillati</taxon>
        <taxon>Bacillota</taxon>
        <taxon>Bacilli</taxon>
        <taxon>Bacillales</taxon>
        <taxon>Bacillaceae</taxon>
        <taxon>Falsibacillus</taxon>
    </lineage>
</organism>
<feature type="signal peptide" evidence="1">
    <location>
        <begin position="1"/>
        <end position="23"/>
    </location>
</feature>
<evidence type="ECO:0000313" key="3">
    <source>
        <dbReference type="Proteomes" id="UP000255326"/>
    </source>
</evidence>
<comment type="caution">
    <text evidence="2">The sequence shown here is derived from an EMBL/GenBank/DDBJ whole genome shotgun (WGS) entry which is preliminary data.</text>
</comment>
<feature type="chain" id="PRO_5039508803" description="Lipoprotein" evidence="1">
    <location>
        <begin position="24"/>
        <end position="158"/>
    </location>
</feature>
<name>A0A370GSR7_9BACI</name>
<keyword evidence="1" id="KW-0732">Signal</keyword>
<proteinExistence type="predicted"/>
<dbReference type="AlphaFoldDB" id="A0A370GSR7"/>
<dbReference type="Proteomes" id="UP000255326">
    <property type="component" value="Unassembled WGS sequence"/>
</dbReference>
<evidence type="ECO:0000313" key="2">
    <source>
        <dbReference type="EMBL" id="RDI45564.1"/>
    </source>
</evidence>
<gene>
    <name evidence="2" type="ORF">DFR59_102192</name>
</gene>
<sequence length="158" mass="17652">MKKIKVSWMVLVVMILASCSSSSVDNGMKGDKPPQVSIKIGSHIYATTLGSYCWSNKGKGECVDTAGPEKSLKGKAPIKVKPGEVISFVMDYEPKPNQFHLLQFHIKENLTRTISNNSFSAPEEKGVYYYGYSTGWMDEKDEHLSHGDATYYFVIEVE</sequence>